<dbReference type="EMBL" id="JAPDMZ010000308">
    <property type="protein sequence ID" value="KAK0544042.1"/>
    <property type="molecule type" value="Genomic_DNA"/>
</dbReference>
<evidence type="ECO:0000313" key="2">
    <source>
        <dbReference type="EMBL" id="KAK0544042.1"/>
    </source>
</evidence>
<feature type="compositionally biased region" description="Low complexity" evidence="1">
    <location>
        <begin position="116"/>
        <end position="129"/>
    </location>
</feature>
<feature type="compositionally biased region" description="Polar residues" evidence="1">
    <location>
        <begin position="191"/>
        <end position="214"/>
    </location>
</feature>
<protein>
    <submittedName>
        <fullName evidence="2">Enhancer of mRNA decapping</fullName>
    </submittedName>
</protein>
<keyword evidence="3" id="KW-1185">Reference proteome</keyword>
<feature type="region of interest" description="Disordered" evidence="1">
    <location>
        <begin position="177"/>
        <end position="214"/>
    </location>
</feature>
<evidence type="ECO:0000313" key="3">
    <source>
        <dbReference type="Proteomes" id="UP001176517"/>
    </source>
</evidence>
<reference evidence="2" key="1">
    <citation type="journal article" date="2023" name="PhytoFront">
        <title>Draft Genome Resources of Seven Strains of Tilletia horrida, Causal Agent of Kernel Smut of Rice.</title>
        <authorList>
            <person name="Khanal S."/>
            <person name="Antony Babu S."/>
            <person name="Zhou X.G."/>
        </authorList>
    </citation>
    <scope>NUCLEOTIDE SEQUENCE</scope>
    <source>
        <strain evidence="2">TX6</strain>
    </source>
</reference>
<accession>A0AAN6JNU9</accession>
<evidence type="ECO:0000256" key="1">
    <source>
        <dbReference type="SAM" id="MobiDB-lite"/>
    </source>
</evidence>
<comment type="caution">
    <text evidence="2">The sequence shown here is derived from an EMBL/GenBank/DDBJ whole genome shotgun (WGS) entry which is preliminary data.</text>
</comment>
<dbReference type="AlphaFoldDB" id="A0AAN6JNU9"/>
<sequence length="324" mass="35560">MGKPHLRSQTAPRAKAPLTVPNEPAFTHTHEGPILVLLFSSKPAQLDALARIETFYEGKGEGSSDSSQQQMGYLSSDKVREMGACSNYVAFNFTVEAVRTWLGLMWEATADARSTGPAAGPGSEAPAVGDRTERDGRDADEQVFWWDSHCTVQERHLLRLLHSTGCLDHLPFGPSHPSAASIKDGEESDPQRAQTTTAPAPQEVNPNPNQPTPTYLISALSSQSFDLTHERLHALFHLSPTYAQRATELYHTQLSAKIRSAIEWDLSARGYRKEMYADEWQAYVSEDPGEFGGKAKAECAQLRVELLALQKKAKAELGLTLDGS</sequence>
<organism evidence="2 3">
    <name type="scientific">Tilletia horrida</name>
    <dbReference type="NCBI Taxonomy" id="155126"/>
    <lineage>
        <taxon>Eukaryota</taxon>
        <taxon>Fungi</taxon>
        <taxon>Dikarya</taxon>
        <taxon>Basidiomycota</taxon>
        <taxon>Ustilaginomycotina</taxon>
        <taxon>Exobasidiomycetes</taxon>
        <taxon>Tilletiales</taxon>
        <taxon>Tilletiaceae</taxon>
        <taxon>Tilletia</taxon>
    </lineage>
</organism>
<feature type="region of interest" description="Disordered" evidence="1">
    <location>
        <begin position="1"/>
        <end position="23"/>
    </location>
</feature>
<proteinExistence type="predicted"/>
<dbReference type="Proteomes" id="UP001176517">
    <property type="component" value="Unassembled WGS sequence"/>
</dbReference>
<feature type="region of interest" description="Disordered" evidence="1">
    <location>
        <begin position="112"/>
        <end position="135"/>
    </location>
</feature>
<name>A0AAN6JNU9_9BASI</name>
<gene>
    <name evidence="2" type="primary">EDC3_2</name>
    <name evidence="2" type="ORF">OC846_006205</name>
</gene>